<accession>A0A0C3QRU7</accession>
<proteinExistence type="predicted"/>
<dbReference type="STRING" id="1051891.A0A0C3QRU7"/>
<reference evidence="2 3" key="1">
    <citation type="submission" date="2014-04" db="EMBL/GenBank/DDBJ databases">
        <authorList>
            <consortium name="DOE Joint Genome Institute"/>
            <person name="Kuo A."/>
            <person name="Girlanda M."/>
            <person name="Perotto S."/>
            <person name="Kohler A."/>
            <person name="Nagy L.G."/>
            <person name="Floudas D."/>
            <person name="Copeland A."/>
            <person name="Barry K.W."/>
            <person name="Cichocki N."/>
            <person name="Veneault-Fourrey C."/>
            <person name="LaButti K."/>
            <person name="Lindquist E.A."/>
            <person name="Lipzen A."/>
            <person name="Lundell T."/>
            <person name="Morin E."/>
            <person name="Murat C."/>
            <person name="Sun H."/>
            <person name="Tunlid A."/>
            <person name="Henrissat B."/>
            <person name="Grigoriev I.V."/>
            <person name="Hibbett D.S."/>
            <person name="Martin F."/>
            <person name="Nordberg H.P."/>
            <person name="Cantor M.N."/>
            <person name="Hua S.X."/>
        </authorList>
    </citation>
    <scope>NUCLEOTIDE SEQUENCE [LARGE SCALE GENOMIC DNA]</scope>
    <source>
        <strain evidence="2 3">MUT 4182</strain>
    </source>
</reference>
<protein>
    <recommendedName>
        <fullName evidence="1">Tc1-like transposase DDE domain-containing protein</fullName>
    </recommendedName>
</protein>
<evidence type="ECO:0000313" key="3">
    <source>
        <dbReference type="Proteomes" id="UP000054248"/>
    </source>
</evidence>
<reference evidence="3" key="2">
    <citation type="submission" date="2015-01" db="EMBL/GenBank/DDBJ databases">
        <title>Evolutionary Origins and Diversification of the Mycorrhizal Mutualists.</title>
        <authorList>
            <consortium name="DOE Joint Genome Institute"/>
            <consortium name="Mycorrhizal Genomics Consortium"/>
            <person name="Kohler A."/>
            <person name="Kuo A."/>
            <person name="Nagy L.G."/>
            <person name="Floudas D."/>
            <person name="Copeland A."/>
            <person name="Barry K.W."/>
            <person name="Cichocki N."/>
            <person name="Veneault-Fourrey C."/>
            <person name="LaButti K."/>
            <person name="Lindquist E.A."/>
            <person name="Lipzen A."/>
            <person name="Lundell T."/>
            <person name="Morin E."/>
            <person name="Murat C."/>
            <person name="Riley R."/>
            <person name="Ohm R."/>
            <person name="Sun H."/>
            <person name="Tunlid A."/>
            <person name="Henrissat B."/>
            <person name="Grigoriev I.V."/>
            <person name="Hibbett D.S."/>
            <person name="Martin F."/>
        </authorList>
    </citation>
    <scope>NUCLEOTIDE SEQUENCE [LARGE SCALE GENOMIC DNA]</scope>
    <source>
        <strain evidence="3">MUT 4182</strain>
    </source>
</reference>
<dbReference type="HOGENOM" id="CLU_056788_12_1_1"/>
<feature type="non-terminal residue" evidence="2">
    <location>
        <position position="1"/>
    </location>
</feature>
<organism evidence="2 3">
    <name type="scientific">Tulasnella calospora MUT 4182</name>
    <dbReference type="NCBI Taxonomy" id="1051891"/>
    <lineage>
        <taxon>Eukaryota</taxon>
        <taxon>Fungi</taxon>
        <taxon>Dikarya</taxon>
        <taxon>Basidiomycota</taxon>
        <taxon>Agaricomycotina</taxon>
        <taxon>Agaricomycetes</taxon>
        <taxon>Cantharellales</taxon>
        <taxon>Tulasnellaceae</taxon>
        <taxon>Tulasnella</taxon>
    </lineage>
</organism>
<dbReference type="Pfam" id="PF13358">
    <property type="entry name" value="DDE_3"/>
    <property type="match status" value="1"/>
</dbReference>
<dbReference type="InterPro" id="IPR036397">
    <property type="entry name" value="RNaseH_sf"/>
</dbReference>
<name>A0A0C3QRU7_9AGAM</name>
<dbReference type="AlphaFoldDB" id="A0A0C3QRU7"/>
<sequence>LEYLPPYSPDLNPIEEAFSKIKSHLRRYGCPSAYDLLVSTDIITPDDAAGYFRHAGY</sequence>
<evidence type="ECO:0000313" key="2">
    <source>
        <dbReference type="EMBL" id="KIO31531.1"/>
    </source>
</evidence>
<dbReference type="GO" id="GO:0003676">
    <property type="term" value="F:nucleic acid binding"/>
    <property type="evidence" value="ECO:0007669"/>
    <property type="project" value="InterPro"/>
</dbReference>
<dbReference type="Proteomes" id="UP000054248">
    <property type="component" value="Unassembled WGS sequence"/>
</dbReference>
<dbReference type="EMBL" id="KN822962">
    <property type="protein sequence ID" value="KIO31531.1"/>
    <property type="molecule type" value="Genomic_DNA"/>
</dbReference>
<feature type="non-terminal residue" evidence="2">
    <location>
        <position position="57"/>
    </location>
</feature>
<keyword evidence="3" id="KW-1185">Reference proteome</keyword>
<dbReference type="Gene3D" id="3.30.420.10">
    <property type="entry name" value="Ribonuclease H-like superfamily/Ribonuclease H"/>
    <property type="match status" value="1"/>
</dbReference>
<evidence type="ECO:0000259" key="1">
    <source>
        <dbReference type="Pfam" id="PF13358"/>
    </source>
</evidence>
<dbReference type="OrthoDB" id="2266637at2759"/>
<gene>
    <name evidence="2" type="ORF">M407DRAFT_41910</name>
</gene>
<feature type="domain" description="Tc1-like transposase DDE" evidence="1">
    <location>
        <begin position="1"/>
        <end position="27"/>
    </location>
</feature>
<dbReference type="InterPro" id="IPR038717">
    <property type="entry name" value="Tc1-like_DDE_dom"/>
</dbReference>